<dbReference type="Proteomes" id="UP001557485">
    <property type="component" value="Unassembled WGS sequence"/>
</dbReference>
<evidence type="ECO:0000256" key="1">
    <source>
        <dbReference type="SAM" id="SignalP"/>
    </source>
</evidence>
<organism evidence="2 3">
    <name type="scientific">Zhongshania guokunii</name>
    <dbReference type="NCBI Taxonomy" id="641783"/>
    <lineage>
        <taxon>Bacteria</taxon>
        <taxon>Pseudomonadati</taxon>
        <taxon>Pseudomonadota</taxon>
        <taxon>Gammaproteobacteria</taxon>
        <taxon>Cellvibrionales</taxon>
        <taxon>Spongiibacteraceae</taxon>
        <taxon>Zhongshania</taxon>
    </lineage>
</organism>
<feature type="signal peptide" evidence="1">
    <location>
        <begin position="1"/>
        <end position="20"/>
    </location>
</feature>
<dbReference type="EMBL" id="JBFRYA010000001">
    <property type="protein sequence ID" value="MEX1667789.1"/>
    <property type="molecule type" value="Genomic_DNA"/>
</dbReference>
<name>A0ABV3U1K8_9GAMM</name>
<gene>
    <name evidence="2" type="ORF">AB4876_02645</name>
</gene>
<keyword evidence="1" id="KW-0732">Signal</keyword>
<dbReference type="RefSeq" id="WP_368380091.1">
    <property type="nucleotide sequence ID" value="NZ_JBFRYA010000001.1"/>
</dbReference>
<reference evidence="2 3" key="1">
    <citation type="journal article" date="2011" name="Int. J. Syst. Evol. Microbiol.">
        <title>Zhongshania antarctica gen. nov., sp. nov. and Zhongshania guokunii sp. nov., gammaproteobacteria respectively isolated from coastal attached (fast) ice and surface seawater of the Antarctic.</title>
        <authorList>
            <person name="Li H.J."/>
            <person name="Zhang X.Y."/>
            <person name="Chen C.X."/>
            <person name="Zhang Y.J."/>
            <person name="Gao Z.M."/>
            <person name="Yu Y."/>
            <person name="Chen X.L."/>
            <person name="Chen B."/>
            <person name="Zhang Y.Z."/>
        </authorList>
    </citation>
    <scope>NUCLEOTIDE SEQUENCE [LARGE SCALE GENOMIC DNA]</scope>
    <source>
        <strain evidence="2 3">ZS6-22T</strain>
    </source>
</reference>
<sequence length="156" mass="15403">MKLHHLALLLSISMSSASHAQDLVAGLLGSSLSPASVPNLDVLSTGLPVNDLVGGLTPLALETVNSALPTVNQLLGSDLVGSVLPVLTDLTSSVGASALPMAIDLVNSATPQLNVLLGSGLLGGGIPLVGGDLTSGLLPIAIELLNTTVPVLPGVL</sequence>
<accession>A0ABV3U1K8</accession>
<feature type="chain" id="PRO_5046829500" evidence="1">
    <location>
        <begin position="21"/>
        <end position="156"/>
    </location>
</feature>
<proteinExistence type="predicted"/>
<comment type="caution">
    <text evidence="2">The sequence shown here is derived from an EMBL/GenBank/DDBJ whole genome shotgun (WGS) entry which is preliminary data.</text>
</comment>
<evidence type="ECO:0000313" key="2">
    <source>
        <dbReference type="EMBL" id="MEX1667789.1"/>
    </source>
</evidence>
<keyword evidence="3" id="KW-1185">Reference proteome</keyword>
<protein>
    <submittedName>
        <fullName evidence="2">Uncharacterized protein</fullName>
    </submittedName>
</protein>
<evidence type="ECO:0000313" key="3">
    <source>
        <dbReference type="Proteomes" id="UP001557485"/>
    </source>
</evidence>